<dbReference type="Pfam" id="PF22692">
    <property type="entry name" value="LlgE_F_G_D1"/>
    <property type="match status" value="1"/>
</dbReference>
<dbReference type="GO" id="GO:0009425">
    <property type="term" value="C:bacterial-type flagellum basal body"/>
    <property type="evidence" value="ECO:0007669"/>
    <property type="project" value="UniProtKB-SubCell"/>
</dbReference>
<evidence type="ECO:0000259" key="9">
    <source>
        <dbReference type="Pfam" id="PF22692"/>
    </source>
</evidence>
<dbReference type="Gene3D" id="2.60.98.20">
    <property type="entry name" value="Flagellar hook protein FlgE"/>
    <property type="match status" value="1"/>
</dbReference>
<name>A0A4R3JDE6_9PROT</name>
<dbReference type="Pfam" id="PF06429">
    <property type="entry name" value="Flg_bbr_C"/>
    <property type="match status" value="1"/>
</dbReference>
<evidence type="ECO:0000256" key="2">
    <source>
        <dbReference type="ARBA" id="ARBA00009677"/>
    </source>
</evidence>
<evidence type="ECO:0000259" key="6">
    <source>
        <dbReference type="Pfam" id="PF00460"/>
    </source>
</evidence>
<dbReference type="InterPro" id="IPR020013">
    <property type="entry name" value="Flagellar_FlgE/F/G"/>
</dbReference>
<feature type="domain" description="Flagellar basal-body/hook protein C-terminal" evidence="7">
    <location>
        <begin position="380"/>
        <end position="423"/>
    </location>
</feature>
<dbReference type="InterPro" id="IPR037925">
    <property type="entry name" value="FlgE/F/G-like"/>
</dbReference>
<keyword evidence="11" id="KW-1185">Reference proteome</keyword>
<evidence type="ECO:0000256" key="3">
    <source>
        <dbReference type="ARBA" id="ARBA00019015"/>
    </source>
</evidence>
<dbReference type="InterPro" id="IPR011491">
    <property type="entry name" value="FlgE_D2"/>
</dbReference>
<dbReference type="InterPro" id="IPR001444">
    <property type="entry name" value="Flag_bb_rod_N"/>
</dbReference>
<evidence type="ECO:0000259" key="7">
    <source>
        <dbReference type="Pfam" id="PF06429"/>
    </source>
</evidence>
<feature type="domain" description="Flagellar hook protein FlgE/F/G-like D1" evidence="9">
    <location>
        <begin position="83"/>
        <end position="126"/>
    </location>
</feature>
<keyword evidence="10" id="KW-0969">Cilium</keyword>
<dbReference type="InterPro" id="IPR037058">
    <property type="entry name" value="Falgellar_hook_FlgE_sf"/>
</dbReference>
<dbReference type="PROSITE" id="PS00588">
    <property type="entry name" value="FLAGELLA_BB_ROD"/>
    <property type="match status" value="1"/>
</dbReference>
<dbReference type="GO" id="GO:0071978">
    <property type="term" value="P:bacterial-type flagellum-dependent swarming motility"/>
    <property type="evidence" value="ECO:0007669"/>
    <property type="project" value="TreeGrafter"/>
</dbReference>
<reference evidence="10 11" key="1">
    <citation type="submission" date="2019-03" db="EMBL/GenBank/DDBJ databases">
        <title>Genomic Encyclopedia of Type Strains, Phase IV (KMG-IV): sequencing the most valuable type-strain genomes for metagenomic binning, comparative biology and taxonomic classification.</title>
        <authorList>
            <person name="Goeker M."/>
        </authorList>
    </citation>
    <scope>NUCLEOTIDE SEQUENCE [LARGE SCALE GENOMIC DNA]</scope>
    <source>
        <strain evidence="10 11">DSM 101688</strain>
    </source>
</reference>
<comment type="caution">
    <text evidence="10">The sequence shown here is derived from an EMBL/GenBank/DDBJ whole genome shotgun (WGS) entry which is preliminary data.</text>
</comment>
<feature type="domain" description="Flagellar basal body rod protein N-terminal" evidence="6">
    <location>
        <begin position="8"/>
        <end position="36"/>
    </location>
</feature>
<comment type="subcellular location">
    <subcellularLocation>
        <location evidence="1 5">Bacterial flagellum basal body</location>
    </subcellularLocation>
</comment>
<evidence type="ECO:0000313" key="11">
    <source>
        <dbReference type="Proteomes" id="UP000295304"/>
    </source>
</evidence>
<dbReference type="Pfam" id="PF07559">
    <property type="entry name" value="FlgE_D2"/>
    <property type="match status" value="1"/>
</dbReference>
<keyword evidence="4 5" id="KW-0975">Bacterial flagellum</keyword>
<dbReference type="RefSeq" id="WP_165886227.1">
    <property type="nucleotide sequence ID" value="NZ_CP119676.1"/>
</dbReference>
<protein>
    <recommendedName>
        <fullName evidence="3 5">Flagellar hook protein FlgE</fullName>
    </recommendedName>
</protein>
<dbReference type="InterPro" id="IPR019776">
    <property type="entry name" value="Flagellar_basal_body_rod_CS"/>
</dbReference>
<keyword evidence="10" id="KW-0966">Cell projection</keyword>
<comment type="function">
    <text evidence="5">A flexible structure which links the flagellar filament to the drive apparatus in the basal body.</text>
</comment>
<evidence type="ECO:0000259" key="8">
    <source>
        <dbReference type="Pfam" id="PF07559"/>
    </source>
</evidence>
<organism evidence="10 11">
    <name type="scientific">Varunaivibrio sulfuroxidans</name>
    <dbReference type="NCBI Taxonomy" id="1773489"/>
    <lineage>
        <taxon>Bacteria</taxon>
        <taxon>Pseudomonadati</taxon>
        <taxon>Pseudomonadota</taxon>
        <taxon>Alphaproteobacteria</taxon>
        <taxon>Rhodospirillales</taxon>
        <taxon>Magnetovibrionaceae</taxon>
        <taxon>Varunaivibrio</taxon>
    </lineage>
</organism>
<dbReference type="InterPro" id="IPR010930">
    <property type="entry name" value="Flg_bb/hook_C_dom"/>
</dbReference>
<keyword evidence="10" id="KW-0282">Flagellum</keyword>
<proteinExistence type="inferred from homology"/>
<dbReference type="GO" id="GO:0009424">
    <property type="term" value="C:bacterial-type flagellum hook"/>
    <property type="evidence" value="ECO:0007669"/>
    <property type="project" value="TreeGrafter"/>
</dbReference>
<comment type="similarity">
    <text evidence="2 5">Belongs to the flagella basal body rod proteins family.</text>
</comment>
<dbReference type="GO" id="GO:0005829">
    <property type="term" value="C:cytosol"/>
    <property type="evidence" value="ECO:0007669"/>
    <property type="project" value="TreeGrafter"/>
</dbReference>
<dbReference type="PANTHER" id="PTHR30435">
    <property type="entry name" value="FLAGELLAR PROTEIN"/>
    <property type="match status" value="1"/>
</dbReference>
<gene>
    <name evidence="10" type="ORF">EDD55_10296</name>
</gene>
<accession>A0A4R3JDE6</accession>
<dbReference type="AlphaFoldDB" id="A0A4R3JDE6"/>
<dbReference type="Pfam" id="PF00460">
    <property type="entry name" value="Flg_bb_rod"/>
    <property type="match status" value="1"/>
</dbReference>
<dbReference type="InterPro" id="IPR053967">
    <property type="entry name" value="LlgE_F_G-like_D1"/>
</dbReference>
<dbReference type="Proteomes" id="UP000295304">
    <property type="component" value="Unassembled WGS sequence"/>
</dbReference>
<dbReference type="NCBIfam" id="TIGR03506">
    <property type="entry name" value="FlgEFG_subfam"/>
    <property type="match status" value="1"/>
</dbReference>
<dbReference type="PANTHER" id="PTHR30435:SF1">
    <property type="entry name" value="FLAGELLAR HOOK PROTEIN FLGE"/>
    <property type="match status" value="1"/>
</dbReference>
<evidence type="ECO:0000256" key="4">
    <source>
        <dbReference type="ARBA" id="ARBA00023143"/>
    </source>
</evidence>
<evidence type="ECO:0000256" key="1">
    <source>
        <dbReference type="ARBA" id="ARBA00004117"/>
    </source>
</evidence>
<sequence>MISNIFSSAVSGLQLNAQRVGAAADNIANANTAGYKAVRLEAKTVTTRQSPTAYAPGGVQSAPRTQASIQGLLQATPDATDLALSGPGYFTVARAGAGGLGYTRSGAFSLAADGTLKNVSGQTLLGYPLDGAGKPTSDTPAPVHVGGRGLDARATENLALSANLPANAPNGQSHDVNVQLTDSQGNALNATLNFKQEGANTYRLSIGAISDGVSGGAVSTAQLGGAGGGAYTVGVHFNADGALAGFDTTGDGAVDTTSAPNLFATSLSTGGADLNVALNLGKSGGLNGLTQFAGNFQIGAISADGGKPAAARGVLVASDGTVSAQYANGDSRPLYRVAVATFANPSGLEAQTGNVYIATQASGAPLARTAGQGGAGTIAGGALEASNVDIARQFVDLIVAETAYTANVKTIQAAGDITRSLLNVRA</sequence>
<feature type="domain" description="Flagellar hook protein FlgE D2" evidence="8">
    <location>
        <begin position="163"/>
        <end position="305"/>
    </location>
</feature>
<dbReference type="EMBL" id="SLZW01000002">
    <property type="protein sequence ID" value="TCS64059.1"/>
    <property type="molecule type" value="Genomic_DNA"/>
</dbReference>
<evidence type="ECO:0000313" key="10">
    <source>
        <dbReference type="EMBL" id="TCS64059.1"/>
    </source>
</evidence>
<dbReference type="SUPFAM" id="SSF117143">
    <property type="entry name" value="Flagellar hook protein flgE"/>
    <property type="match status" value="1"/>
</dbReference>
<evidence type="ECO:0000256" key="5">
    <source>
        <dbReference type="RuleBase" id="RU362116"/>
    </source>
</evidence>